<accession>A0ABV2J4R4</accession>
<gene>
    <name evidence="2" type="ORF">ABID16_003950</name>
</gene>
<dbReference type="Proteomes" id="UP001549047">
    <property type="component" value="Unassembled WGS sequence"/>
</dbReference>
<dbReference type="SUPFAM" id="SSF109604">
    <property type="entry name" value="HD-domain/PDEase-like"/>
    <property type="match status" value="1"/>
</dbReference>
<evidence type="ECO:0000259" key="1">
    <source>
        <dbReference type="Pfam" id="PF01966"/>
    </source>
</evidence>
<dbReference type="RefSeq" id="WP_354558067.1">
    <property type="nucleotide sequence ID" value="NZ_JBEPMB010000008.1"/>
</dbReference>
<feature type="domain" description="HD" evidence="1">
    <location>
        <begin position="26"/>
        <end position="139"/>
    </location>
</feature>
<evidence type="ECO:0000313" key="2">
    <source>
        <dbReference type="EMBL" id="MET3615603.1"/>
    </source>
</evidence>
<dbReference type="Pfam" id="PF01966">
    <property type="entry name" value="HD"/>
    <property type="match status" value="1"/>
</dbReference>
<sequence>MSGALLDRDIPTWLAARPYLDVRSNDEHTLISYQLARALLKLRPEVDEATVLTAILFHDVGWKMVPVDKLADSVGPKPKYPELQRVHEVEGVAIARPHLLALAIPGVDVETVLSIIDGHDTRKHAISPEDEIVKEADKLWRFTSHGVKTISGWFGTPPKETVAMLEDFVLPQMLTKDGRAMAEALVAQGQAMNWLQDMMKREGA</sequence>
<comment type="caution">
    <text evidence="2">The sequence shown here is derived from an EMBL/GenBank/DDBJ whole genome shotgun (WGS) entry which is preliminary data.</text>
</comment>
<name>A0ABV2J4R4_9HYPH</name>
<proteinExistence type="predicted"/>
<dbReference type="InterPro" id="IPR006674">
    <property type="entry name" value="HD_domain"/>
</dbReference>
<keyword evidence="2" id="KW-0540">Nuclease</keyword>
<reference evidence="2 3" key="1">
    <citation type="submission" date="2024-06" db="EMBL/GenBank/DDBJ databases">
        <title>Genomic Encyclopedia of Type Strains, Phase IV (KMG-IV): sequencing the most valuable type-strain genomes for metagenomic binning, comparative biology and taxonomic classification.</title>
        <authorList>
            <person name="Goeker M."/>
        </authorList>
    </citation>
    <scope>NUCLEOTIDE SEQUENCE [LARGE SCALE GENOMIC DNA]</scope>
    <source>
        <strain evidence="2 3">DSM 29780</strain>
    </source>
</reference>
<dbReference type="CDD" id="cd00077">
    <property type="entry name" value="HDc"/>
    <property type="match status" value="1"/>
</dbReference>
<dbReference type="InterPro" id="IPR003607">
    <property type="entry name" value="HD/PDEase_dom"/>
</dbReference>
<evidence type="ECO:0000313" key="3">
    <source>
        <dbReference type="Proteomes" id="UP001549047"/>
    </source>
</evidence>
<dbReference type="Gene3D" id="1.10.3210.10">
    <property type="entry name" value="Hypothetical protein af1432"/>
    <property type="match status" value="1"/>
</dbReference>
<dbReference type="EMBL" id="JBEPMB010000008">
    <property type="protein sequence ID" value="MET3615603.1"/>
    <property type="molecule type" value="Genomic_DNA"/>
</dbReference>
<protein>
    <submittedName>
        <fullName evidence="2">CRISPR/Cas system-associated endonuclease Cas3-HD</fullName>
    </submittedName>
</protein>
<organism evidence="2 3">
    <name type="scientific">Rhizobium aquaticum</name>
    <dbReference type="NCBI Taxonomy" id="1549636"/>
    <lineage>
        <taxon>Bacteria</taxon>
        <taxon>Pseudomonadati</taxon>
        <taxon>Pseudomonadota</taxon>
        <taxon>Alphaproteobacteria</taxon>
        <taxon>Hyphomicrobiales</taxon>
        <taxon>Rhizobiaceae</taxon>
        <taxon>Rhizobium/Agrobacterium group</taxon>
        <taxon>Rhizobium</taxon>
    </lineage>
</organism>
<dbReference type="GO" id="GO:0004519">
    <property type="term" value="F:endonuclease activity"/>
    <property type="evidence" value="ECO:0007669"/>
    <property type="project" value="UniProtKB-KW"/>
</dbReference>
<keyword evidence="3" id="KW-1185">Reference proteome</keyword>
<keyword evidence="2" id="KW-0378">Hydrolase</keyword>
<keyword evidence="2" id="KW-0255">Endonuclease</keyword>